<dbReference type="EMBL" id="LJZO01000018">
    <property type="protein sequence ID" value="ROV96936.1"/>
    <property type="molecule type" value="Genomic_DNA"/>
</dbReference>
<sequence length="323" mass="35110">MPGSGSDHGHKKRRPSFWGCKPSEPRSTGKSREFRELRVSQGQTFDHLASRTNSPSSRRPNIATTSQQHHSDRKKKVGIDTGSQGGFRSSSIRLGTMAYDDLSPRSPRFIMRPFSQLVSRVKHCPWMLGSDVHPLTPSSPADDVFFPPVPRSLLHDTAVSFVITDHTRVEQPQFVISCPLENVELVQRLIAPEGSHRQLSARGSSRQPRNADQLRSMLLDGTPNIELSLHWDLGSGNSSVGRHAPGGGHPFGPGGGFEFQGNFFAHPYGSHRDGPAGRQERPSEAGGNGEADSPRGVRGDGNDGGGSGTNEHRQSGWDAYGTL</sequence>
<feature type="compositionally biased region" description="Gly residues" evidence="1">
    <location>
        <begin position="244"/>
        <end position="258"/>
    </location>
</feature>
<dbReference type="AlphaFoldDB" id="A0A423W0U5"/>
<accession>A0A423W0U5</accession>
<dbReference type="Proteomes" id="UP000284375">
    <property type="component" value="Unassembled WGS sequence"/>
</dbReference>
<gene>
    <name evidence="2" type="ORF">VSDG_04095</name>
</gene>
<reference evidence="2 3" key="1">
    <citation type="submission" date="2015-09" db="EMBL/GenBank/DDBJ databases">
        <title>Host preference determinants of Valsa canker pathogens revealed by comparative genomics.</title>
        <authorList>
            <person name="Yin Z."/>
            <person name="Huang L."/>
        </authorList>
    </citation>
    <scope>NUCLEOTIDE SEQUENCE [LARGE SCALE GENOMIC DNA]</scope>
    <source>
        <strain evidence="2 3">YSFL</strain>
    </source>
</reference>
<feature type="region of interest" description="Disordered" evidence="1">
    <location>
        <begin position="1"/>
        <end position="90"/>
    </location>
</feature>
<protein>
    <submittedName>
        <fullName evidence="2">Uncharacterized protein</fullName>
    </submittedName>
</protein>
<comment type="caution">
    <text evidence="2">The sequence shown here is derived from an EMBL/GenBank/DDBJ whole genome shotgun (WGS) entry which is preliminary data.</text>
</comment>
<feature type="region of interest" description="Disordered" evidence="1">
    <location>
        <begin position="240"/>
        <end position="323"/>
    </location>
</feature>
<evidence type="ECO:0000256" key="1">
    <source>
        <dbReference type="SAM" id="MobiDB-lite"/>
    </source>
</evidence>
<feature type="compositionally biased region" description="Basic and acidic residues" evidence="1">
    <location>
        <begin position="292"/>
        <end position="301"/>
    </location>
</feature>
<organism evidence="2 3">
    <name type="scientific">Cytospora chrysosperma</name>
    <name type="common">Cytospora canker fungus</name>
    <name type="synonym">Sphaeria chrysosperma</name>
    <dbReference type="NCBI Taxonomy" id="252740"/>
    <lineage>
        <taxon>Eukaryota</taxon>
        <taxon>Fungi</taxon>
        <taxon>Dikarya</taxon>
        <taxon>Ascomycota</taxon>
        <taxon>Pezizomycotina</taxon>
        <taxon>Sordariomycetes</taxon>
        <taxon>Sordariomycetidae</taxon>
        <taxon>Diaporthales</taxon>
        <taxon>Cytosporaceae</taxon>
        <taxon>Cytospora</taxon>
    </lineage>
</organism>
<feature type="compositionally biased region" description="Low complexity" evidence="1">
    <location>
        <begin position="50"/>
        <end position="61"/>
    </location>
</feature>
<feature type="compositionally biased region" description="Basic and acidic residues" evidence="1">
    <location>
        <begin position="270"/>
        <end position="283"/>
    </location>
</feature>
<name>A0A423W0U5_CYTCH</name>
<evidence type="ECO:0000313" key="2">
    <source>
        <dbReference type="EMBL" id="ROV96936.1"/>
    </source>
</evidence>
<proteinExistence type="predicted"/>
<keyword evidence="3" id="KW-1185">Reference proteome</keyword>
<evidence type="ECO:0000313" key="3">
    <source>
        <dbReference type="Proteomes" id="UP000284375"/>
    </source>
</evidence>
<dbReference type="OrthoDB" id="5241033at2759"/>